<reference evidence="1" key="1">
    <citation type="submission" date="2019-08" db="EMBL/GenBank/DDBJ databases">
        <authorList>
            <person name="Kucharzyk K."/>
            <person name="Murdoch R.W."/>
            <person name="Higgins S."/>
            <person name="Loffler F."/>
        </authorList>
    </citation>
    <scope>NUCLEOTIDE SEQUENCE</scope>
</reference>
<gene>
    <name evidence="1" type="ORF">SDC9_189760</name>
</gene>
<dbReference type="InterPro" id="IPR009057">
    <property type="entry name" value="Homeodomain-like_sf"/>
</dbReference>
<name>A0A645I181_9ZZZZ</name>
<evidence type="ECO:0000313" key="1">
    <source>
        <dbReference type="EMBL" id="MPN42204.1"/>
    </source>
</evidence>
<proteinExistence type="predicted"/>
<dbReference type="SUPFAM" id="SSF46689">
    <property type="entry name" value="Homeodomain-like"/>
    <property type="match status" value="1"/>
</dbReference>
<organism evidence="1">
    <name type="scientific">bioreactor metagenome</name>
    <dbReference type="NCBI Taxonomy" id="1076179"/>
    <lineage>
        <taxon>unclassified sequences</taxon>
        <taxon>metagenomes</taxon>
        <taxon>ecological metagenomes</taxon>
    </lineage>
</organism>
<sequence length="79" mass="9011">MECTAEQLEALTKFANSRKFEKRLVDGARMVLGCCAQGRRIKDIAEDLGVLPNAVIKWRERFKAYGMDGLYDELRPGNF</sequence>
<accession>A0A645I181</accession>
<protein>
    <recommendedName>
        <fullName evidence="2">IS630 family transposase</fullName>
    </recommendedName>
</protein>
<dbReference type="EMBL" id="VSSQ01099788">
    <property type="protein sequence ID" value="MPN42204.1"/>
    <property type="molecule type" value="Genomic_DNA"/>
</dbReference>
<dbReference type="AlphaFoldDB" id="A0A645I181"/>
<dbReference type="Pfam" id="PF13384">
    <property type="entry name" value="HTH_23"/>
    <property type="match status" value="1"/>
</dbReference>
<evidence type="ECO:0008006" key="2">
    <source>
        <dbReference type="Google" id="ProtNLM"/>
    </source>
</evidence>
<comment type="caution">
    <text evidence="1">The sequence shown here is derived from an EMBL/GenBank/DDBJ whole genome shotgun (WGS) entry which is preliminary data.</text>
</comment>